<keyword evidence="1" id="KW-0521">NADP</keyword>
<dbReference type="InterPro" id="IPR047618">
    <property type="entry name" value="QOR-like"/>
</dbReference>
<dbReference type="Pfam" id="PF00107">
    <property type="entry name" value="ADH_zinc_N"/>
    <property type="match status" value="1"/>
</dbReference>
<dbReference type="PATRIC" id="fig|1280947.3.peg.9"/>
<protein>
    <recommendedName>
        <fullName evidence="3">Enoyl reductase (ER) domain-containing protein</fullName>
    </recommendedName>
</protein>
<organism evidence="4 5">
    <name type="scientific">Hyphomonas chukchiensis</name>
    <dbReference type="NCBI Taxonomy" id="1280947"/>
    <lineage>
        <taxon>Bacteria</taxon>
        <taxon>Pseudomonadati</taxon>
        <taxon>Pseudomonadota</taxon>
        <taxon>Alphaproteobacteria</taxon>
        <taxon>Hyphomonadales</taxon>
        <taxon>Hyphomonadaceae</taxon>
        <taxon>Hyphomonas</taxon>
    </lineage>
</organism>
<evidence type="ECO:0000313" key="5">
    <source>
        <dbReference type="Proteomes" id="UP000027190"/>
    </source>
</evidence>
<dbReference type="GO" id="GO:0035925">
    <property type="term" value="F:mRNA 3'-UTR AU-rich region binding"/>
    <property type="evidence" value="ECO:0007669"/>
    <property type="project" value="TreeGrafter"/>
</dbReference>
<dbReference type="SUPFAM" id="SSF51735">
    <property type="entry name" value="NAD(P)-binding Rossmann-fold domains"/>
    <property type="match status" value="1"/>
</dbReference>
<dbReference type="STRING" id="1280947.HY30_00050"/>
<evidence type="ECO:0000313" key="4">
    <source>
        <dbReference type="EMBL" id="KCZ60755.1"/>
    </source>
</evidence>
<dbReference type="SUPFAM" id="SSF50129">
    <property type="entry name" value="GroES-like"/>
    <property type="match status" value="1"/>
</dbReference>
<reference evidence="4 5" key="1">
    <citation type="journal article" date="2014" name="Antonie Van Leeuwenhoek">
        <title>Hyphomonas beringensis sp. nov. and Hyphomonas chukchiensis sp. nov., isolated from surface seawater of the Bering Sea and Chukchi Sea.</title>
        <authorList>
            <person name="Li C."/>
            <person name="Lai Q."/>
            <person name="Li G."/>
            <person name="Dong C."/>
            <person name="Wang J."/>
            <person name="Liao Y."/>
            <person name="Shao Z."/>
        </authorList>
    </citation>
    <scope>NUCLEOTIDE SEQUENCE [LARGE SCALE GENOMIC DNA]</scope>
    <source>
        <strain evidence="4 5">BH-BN04-4</strain>
    </source>
</reference>
<evidence type="ECO:0000256" key="1">
    <source>
        <dbReference type="ARBA" id="ARBA00022857"/>
    </source>
</evidence>
<dbReference type="InterPro" id="IPR020843">
    <property type="entry name" value="ER"/>
</dbReference>
<dbReference type="Pfam" id="PF08240">
    <property type="entry name" value="ADH_N"/>
    <property type="match status" value="1"/>
</dbReference>
<name>A0A062UNA8_9PROT</name>
<sequence>MSEPYAIRIHENGGPDVLKKEAFEPKQPGPGQALVRQTAVGLNFIDTYYRTGLYPVKFPFTPGSEGAGVVEAVGEGVTDLKPGDRVGYVASGTYATHLTAPAASLIKLPDGIADEDAAAVMLKGLTAWMLLFEIRPVKAGDTLLVWAPVGGVGSLLVPWAASLGARVIAVTSSEKKAELARASGASDVIIGYDNVAEQVKALTDGKGVDMALDSVGKVSFEASLSSLKKRGWMVSYGNASGMADPVPPGRLAQGGSLILTRPTLFSFIDTPEALARGAKLLFAALQDGTLKAEIGQRFALSDVGDAHRALESGKTTGATILNP</sequence>
<dbReference type="eggNOG" id="COG0604">
    <property type="taxonomic scope" value="Bacteria"/>
</dbReference>
<dbReference type="Gene3D" id="3.90.180.10">
    <property type="entry name" value="Medium-chain alcohol dehydrogenases, catalytic domain"/>
    <property type="match status" value="1"/>
</dbReference>
<dbReference type="AlphaFoldDB" id="A0A062UNA8"/>
<dbReference type="PANTHER" id="PTHR48106:SF13">
    <property type="entry name" value="QUINONE OXIDOREDUCTASE-RELATED"/>
    <property type="match status" value="1"/>
</dbReference>
<dbReference type="OrthoDB" id="9805883at2"/>
<evidence type="ECO:0000256" key="2">
    <source>
        <dbReference type="ARBA" id="ARBA00023002"/>
    </source>
</evidence>
<dbReference type="Proteomes" id="UP000027190">
    <property type="component" value="Unassembled WGS sequence"/>
</dbReference>
<dbReference type="PANTHER" id="PTHR48106">
    <property type="entry name" value="QUINONE OXIDOREDUCTASE PIG3-RELATED"/>
    <property type="match status" value="1"/>
</dbReference>
<feature type="domain" description="Enoyl reductase (ER)" evidence="3">
    <location>
        <begin position="13"/>
        <end position="321"/>
    </location>
</feature>
<dbReference type="Gene3D" id="3.40.50.720">
    <property type="entry name" value="NAD(P)-binding Rossmann-like Domain"/>
    <property type="match status" value="1"/>
</dbReference>
<keyword evidence="2" id="KW-0560">Oxidoreductase</keyword>
<dbReference type="InterPro" id="IPR036291">
    <property type="entry name" value="NAD(P)-bd_dom_sf"/>
</dbReference>
<dbReference type="GO" id="GO:0005829">
    <property type="term" value="C:cytosol"/>
    <property type="evidence" value="ECO:0007669"/>
    <property type="project" value="TreeGrafter"/>
</dbReference>
<dbReference type="InterPro" id="IPR011032">
    <property type="entry name" value="GroES-like_sf"/>
</dbReference>
<dbReference type="SMART" id="SM00829">
    <property type="entry name" value="PKS_ER"/>
    <property type="match status" value="1"/>
</dbReference>
<gene>
    <name evidence="4" type="ORF">HY30_00050</name>
</gene>
<comment type="caution">
    <text evidence="4">The sequence shown here is derived from an EMBL/GenBank/DDBJ whole genome shotgun (WGS) entry which is preliminary data.</text>
</comment>
<dbReference type="CDD" id="cd05286">
    <property type="entry name" value="QOR2"/>
    <property type="match status" value="1"/>
</dbReference>
<proteinExistence type="predicted"/>
<dbReference type="InterPro" id="IPR013149">
    <property type="entry name" value="ADH-like_C"/>
</dbReference>
<dbReference type="GO" id="GO:0070402">
    <property type="term" value="F:NADPH binding"/>
    <property type="evidence" value="ECO:0007669"/>
    <property type="project" value="TreeGrafter"/>
</dbReference>
<dbReference type="GO" id="GO:0003960">
    <property type="term" value="F:quinone reductase (NADPH) activity"/>
    <property type="evidence" value="ECO:0007669"/>
    <property type="project" value="InterPro"/>
</dbReference>
<dbReference type="RefSeq" id="WP_034735727.1">
    <property type="nucleotide sequence ID" value="NZ_AWFG01000001.1"/>
</dbReference>
<accession>A0A062UNA8</accession>
<keyword evidence="5" id="KW-1185">Reference proteome</keyword>
<evidence type="ECO:0000259" key="3">
    <source>
        <dbReference type="SMART" id="SM00829"/>
    </source>
</evidence>
<dbReference type="InterPro" id="IPR013154">
    <property type="entry name" value="ADH-like_N"/>
</dbReference>
<dbReference type="EMBL" id="AWFG01000001">
    <property type="protein sequence ID" value="KCZ60755.1"/>
    <property type="molecule type" value="Genomic_DNA"/>
</dbReference>